<dbReference type="Pfam" id="PF02752">
    <property type="entry name" value="Arrestin_C"/>
    <property type="match status" value="1"/>
</dbReference>
<comment type="caution">
    <text evidence="2">The sequence shown here is derived from an EMBL/GenBank/DDBJ whole genome shotgun (WGS) entry which is preliminary data.</text>
</comment>
<evidence type="ECO:0000313" key="2">
    <source>
        <dbReference type="EMBL" id="KAK9762278.1"/>
    </source>
</evidence>
<dbReference type="SUPFAM" id="SSF81296">
    <property type="entry name" value="E set domains"/>
    <property type="match status" value="1"/>
</dbReference>
<dbReference type="EMBL" id="JASJQH010001019">
    <property type="protein sequence ID" value="KAK9762278.1"/>
    <property type="molecule type" value="Genomic_DNA"/>
</dbReference>
<proteinExistence type="predicted"/>
<dbReference type="Proteomes" id="UP001479436">
    <property type="component" value="Unassembled WGS sequence"/>
</dbReference>
<name>A0ABR2WL61_9FUNG</name>
<keyword evidence="3" id="KW-1185">Reference proteome</keyword>
<dbReference type="Pfam" id="PF00339">
    <property type="entry name" value="Arrestin_N"/>
    <property type="match status" value="1"/>
</dbReference>
<dbReference type="InterPro" id="IPR011022">
    <property type="entry name" value="Arrestin_C-like"/>
</dbReference>
<dbReference type="SMART" id="SM01017">
    <property type="entry name" value="Arrestin_C"/>
    <property type="match status" value="1"/>
</dbReference>
<dbReference type="InterPro" id="IPR050357">
    <property type="entry name" value="Arrestin_domain-protein"/>
</dbReference>
<dbReference type="PANTHER" id="PTHR11188:SF17">
    <property type="entry name" value="FI21816P1"/>
    <property type="match status" value="1"/>
</dbReference>
<sequence>MTNHILQIKLLEPCLTIHGSPEDSTGCILRGTVSLNLKKPLKVKSITLRFKGMVKFKLISDLCPKRETLIEYNCDVLEPSDRVYTLGSKIHQFDFEIPLDGSLPESITTTHGSISYKLSAFVERPGLKHDVKFCTPISIRRLLSPFSSVYQEPPTTSISGVWASRFFYEVEIPTFIYSPGESIPINFKFNPLDALLQVEKVMLNVVEHSVYRCVKEAPIVQSNQYSNIIEEFKKPMGQTWSTSFSVSLPQEIQFDCETKYIEVNHTLFARFFLNTTEGYMESVQLYFPITIQPTDQPRVCGDVPPPDYSRFAPPIYEEC</sequence>
<feature type="domain" description="Arrestin C-terminal-like" evidence="1">
    <location>
        <begin position="162"/>
        <end position="294"/>
    </location>
</feature>
<dbReference type="PANTHER" id="PTHR11188">
    <property type="entry name" value="ARRESTIN DOMAIN CONTAINING PROTEIN"/>
    <property type="match status" value="1"/>
</dbReference>
<organism evidence="2 3">
    <name type="scientific">Basidiobolus ranarum</name>
    <dbReference type="NCBI Taxonomy" id="34480"/>
    <lineage>
        <taxon>Eukaryota</taxon>
        <taxon>Fungi</taxon>
        <taxon>Fungi incertae sedis</taxon>
        <taxon>Zoopagomycota</taxon>
        <taxon>Entomophthoromycotina</taxon>
        <taxon>Basidiobolomycetes</taxon>
        <taxon>Basidiobolales</taxon>
        <taxon>Basidiobolaceae</taxon>
        <taxon>Basidiobolus</taxon>
    </lineage>
</organism>
<accession>A0ABR2WL61</accession>
<dbReference type="Gene3D" id="2.60.40.640">
    <property type="match status" value="1"/>
</dbReference>
<evidence type="ECO:0000313" key="3">
    <source>
        <dbReference type="Proteomes" id="UP001479436"/>
    </source>
</evidence>
<gene>
    <name evidence="2" type="ORF">K7432_012147</name>
</gene>
<evidence type="ECO:0000259" key="1">
    <source>
        <dbReference type="SMART" id="SM01017"/>
    </source>
</evidence>
<protein>
    <recommendedName>
        <fullName evidence="1">Arrestin C-terminal-like domain-containing protein</fullName>
    </recommendedName>
</protein>
<reference evidence="2 3" key="1">
    <citation type="submission" date="2023-04" db="EMBL/GenBank/DDBJ databases">
        <title>Genome of Basidiobolus ranarum AG-B5.</title>
        <authorList>
            <person name="Stajich J.E."/>
            <person name="Carter-House D."/>
            <person name="Gryganskyi A."/>
        </authorList>
    </citation>
    <scope>NUCLEOTIDE SEQUENCE [LARGE SCALE GENOMIC DNA]</scope>
    <source>
        <strain evidence="2 3">AG-B5</strain>
    </source>
</reference>
<dbReference type="InterPro" id="IPR014756">
    <property type="entry name" value="Ig_E-set"/>
</dbReference>
<dbReference type="InterPro" id="IPR011021">
    <property type="entry name" value="Arrestin-like_N"/>
</dbReference>
<dbReference type="InterPro" id="IPR014752">
    <property type="entry name" value="Arrestin-like_C"/>
</dbReference>